<dbReference type="RefSeq" id="WP_039607673.1">
    <property type="nucleotide sequence ID" value="NZ_JWIC01000001.1"/>
</dbReference>
<gene>
    <name evidence="5" type="ORF">JF50_01070</name>
</gene>
<feature type="chain" id="PRO_5002136869" evidence="4">
    <location>
        <begin position="21"/>
        <end position="203"/>
    </location>
</feature>
<feature type="binding site" evidence="2">
    <location>
        <position position="71"/>
    </location>
    <ligand>
        <name>Cu cation</name>
        <dbReference type="ChEBI" id="CHEBI:23378"/>
    </ligand>
</feature>
<dbReference type="Proteomes" id="UP000031327">
    <property type="component" value="Unassembled WGS sequence"/>
</dbReference>
<protein>
    <submittedName>
        <fullName evidence="5">Photosynthetic protein synthase I</fullName>
    </submittedName>
</protein>
<reference evidence="5 6" key="1">
    <citation type="submission" date="2014-12" db="EMBL/GenBank/DDBJ databases">
        <title>Draft Genome Sequence of Pseudoalteromonas luteoviolacea HI1.</title>
        <authorList>
            <person name="Asahina A.Y."/>
            <person name="Hadfield M.G."/>
        </authorList>
    </citation>
    <scope>NUCLEOTIDE SEQUENCE [LARGE SCALE GENOMIC DNA]</scope>
    <source>
        <strain evidence="5 6">HI1</strain>
    </source>
</reference>
<organism evidence="5 6">
    <name type="scientific">Pseudoalteromonas luteoviolacea</name>
    <dbReference type="NCBI Taxonomy" id="43657"/>
    <lineage>
        <taxon>Bacteria</taxon>
        <taxon>Pseudomonadati</taxon>
        <taxon>Pseudomonadota</taxon>
        <taxon>Gammaproteobacteria</taxon>
        <taxon>Alteromonadales</taxon>
        <taxon>Pseudoalteromonadaceae</taxon>
        <taxon>Pseudoalteromonas</taxon>
    </lineage>
</organism>
<comment type="similarity">
    <text evidence="1">Belongs to the SCO1/2 family.</text>
</comment>
<dbReference type="Pfam" id="PF02630">
    <property type="entry name" value="SCO1-SenC"/>
    <property type="match status" value="1"/>
</dbReference>
<proteinExistence type="inferred from homology"/>
<feature type="binding site" evidence="2">
    <location>
        <position position="67"/>
    </location>
    <ligand>
        <name>Cu cation</name>
        <dbReference type="ChEBI" id="CHEBI:23378"/>
    </ligand>
</feature>
<dbReference type="Gene3D" id="3.40.30.10">
    <property type="entry name" value="Glutaredoxin"/>
    <property type="match status" value="1"/>
</dbReference>
<feature type="signal peptide" evidence="4">
    <location>
        <begin position="1"/>
        <end position="20"/>
    </location>
</feature>
<dbReference type="PANTHER" id="PTHR12151">
    <property type="entry name" value="ELECTRON TRANSPORT PROTIN SCO1/SENC FAMILY MEMBER"/>
    <property type="match status" value="1"/>
</dbReference>
<dbReference type="CDD" id="cd02968">
    <property type="entry name" value="SCO"/>
    <property type="match status" value="1"/>
</dbReference>
<dbReference type="OrthoDB" id="9790194at2"/>
<dbReference type="SUPFAM" id="SSF52833">
    <property type="entry name" value="Thioredoxin-like"/>
    <property type="match status" value="1"/>
</dbReference>
<dbReference type="PROSITE" id="PS51257">
    <property type="entry name" value="PROKAR_LIPOPROTEIN"/>
    <property type="match status" value="1"/>
</dbReference>
<evidence type="ECO:0000256" key="2">
    <source>
        <dbReference type="PIRSR" id="PIRSR603782-1"/>
    </source>
</evidence>
<comment type="caution">
    <text evidence="5">The sequence shown here is derived from an EMBL/GenBank/DDBJ whole genome shotgun (WGS) entry which is preliminary data.</text>
</comment>
<evidence type="ECO:0000256" key="3">
    <source>
        <dbReference type="PIRSR" id="PIRSR603782-2"/>
    </source>
</evidence>
<feature type="binding site" evidence="2">
    <location>
        <position position="154"/>
    </location>
    <ligand>
        <name>Cu cation</name>
        <dbReference type="ChEBI" id="CHEBI:23378"/>
    </ligand>
</feature>
<keyword evidence="2" id="KW-0186">Copper</keyword>
<dbReference type="InterPro" id="IPR003782">
    <property type="entry name" value="SCO1/SenC"/>
</dbReference>
<evidence type="ECO:0000313" key="6">
    <source>
        <dbReference type="Proteomes" id="UP000031327"/>
    </source>
</evidence>
<dbReference type="InterPro" id="IPR036249">
    <property type="entry name" value="Thioredoxin-like_sf"/>
</dbReference>
<sequence length="203" mass="22785">MRLILLVLLSSLLLSCSKSDKVSELTVQYPSPKLLKPFELVDQNNNVVTNAQLLGQWNLLFLGYTSCPDICPMTLAKLTHIKGKLSALEKTQVWFVSVDPSRDSAQKRKEYIAYFDESFLAVTHSHQQLFPFVRDIGLIYAINDAQDTEYYVDHSASIALINPVGELSAIFKPEFKKGQVPSVNTDQIVADFEIITRARSAAF</sequence>
<feature type="disulfide bond" description="Redox-active" evidence="3">
    <location>
        <begin position="67"/>
        <end position="71"/>
    </location>
</feature>
<evidence type="ECO:0000256" key="1">
    <source>
        <dbReference type="ARBA" id="ARBA00010996"/>
    </source>
</evidence>
<keyword evidence="2" id="KW-0479">Metal-binding</keyword>
<dbReference type="AlphaFoldDB" id="A0A0C1QII3"/>
<name>A0A0C1QII3_9GAMM</name>
<dbReference type="GO" id="GO:0046872">
    <property type="term" value="F:metal ion binding"/>
    <property type="evidence" value="ECO:0007669"/>
    <property type="project" value="UniProtKB-KW"/>
</dbReference>
<evidence type="ECO:0000313" key="5">
    <source>
        <dbReference type="EMBL" id="KID59075.1"/>
    </source>
</evidence>
<keyword evidence="4" id="KW-0732">Signal</keyword>
<dbReference type="PANTHER" id="PTHR12151:SF25">
    <property type="entry name" value="LINALOOL DEHYDRATASE_ISOMERASE DOMAIN-CONTAINING PROTEIN"/>
    <property type="match status" value="1"/>
</dbReference>
<keyword evidence="3" id="KW-1015">Disulfide bond</keyword>
<dbReference type="EMBL" id="JWIC01000001">
    <property type="protein sequence ID" value="KID59075.1"/>
    <property type="molecule type" value="Genomic_DNA"/>
</dbReference>
<accession>A0A0C1QII3</accession>
<evidence type="ECO:0000256" key="4">
    <source>
        <dbReference type="SAM" id="SignalP"/>
    </source>
</evidence>